<comment type="caution">
    <text evidence="7">The sequence shown here is derived from an EMBL/GenBank/DDBJ whole genome shotgun (WGS) entry which is preliminary data.</text>
</comment>
<dbReference type="RefSeq" id="WP_054838631.1">
    <property type="nucleotide sequence ID" value="NZ_BBBY01000014.1"/>
</dbReference>
<dbReference type="FunFam" id="3.90.930.12:FF:000008">
    <property type="entry name" value="50S ribosomal protein L6"/>
    <property type="match status" value="1"/>
</dbReference>
<evidence type="ECO:0000256" key="1">
    <source>
        <dbReference type="ARBA" id="ARBA00022730"/>
    </source>
</evidence>
<dbReference type="InterPro" id="IPR036789">
    <property type="entry name" value="Ribosomal_uL6-like_a/b-dom_sf"/>
</dbReference>
<keyword evidence="2 5" id="KW-0694">RNA-binding</keyword>
<organism evidence="7 8">
    <name type="scientific">Sulfuracidifex metallicus DSM 6482 = JCM 9184</name>
    <dbReference type="NCBI Taxonomy" id="523847"/>
    <lineage>
        <taxon>Archaea</taxon>
        <taxon>Thermoproteota</taxon>
        <taxon>Thermoprotei</taxon>
        <taxon>Sulfolobales</taxon>
        <taxon>Sulfolobaceae</taxon>
        <taxon>Sulfuracidifex</taxon>
    </lineage>
</organism>
<name>A0A6A9QIP7_SULME</name>
<evidence type="ECO:0000256" key="3">
    <source>
        <dbReference type="ARBA" id="ARBA00022980"/>
    </source>
</evidence>
<comment type="function">
    <text evidence="5">This protein binds to the 23S rRNA, and is important in its secondary structure. It is located near the subunit interface in the base of the L7/L12 stalk, and near the tRNA binding site of the peptidyltransferase center.</text>
</comment>
<accession>A0A6A9QIP7</accession>
<dbReference type="InterPro" id="IPR000702">
    <property type="entry name" value="Ribosomal_uL6-like"/>
</dbReference>
<dbReference type="InterPro" id="IPR020040">
    <property type="entry name" value="Ribosomal_uL6_a/b-dom"/>
</dbReference>
<dbReference type="GO" id="GO:0022625">
    <property type="term" value="C:cytosolic large ribosomal subunit"/>
    <property type="evidence" value="ECO:0007669"/>
    <property type="project" value="UniProtKB-UniRule"/>
</dbReference>
<feature type="domain" description="Large ribosomal subunit protein uL6 alpha-beta" evidence="6">
    <location>
        <begin position="97"/>
        <end position="171"/>
    </location>
</feature>
<dbReference type="GO" id="GO:0002181">
    <property type="term" value="P:cytoplasmic translation"/>
    <property type="evidence" value="ECO:0007669"/>
    <property type="project" value="TreeGrafter"/>
</dbReference>
<dbReference type="HAMAP" id="MF_01365_A">
    <property type="entry name" value="Ribosomal_uL6_A"/>
    <property type="match status" value="1"/>
</dbReference>
<dbReference type="Pfam" id="PF00347">
    <property type="entry name" value="Ribosomal_L6"/>
    <property type="match status" value="2"/>
</dbReference>
<evidence type="ECO:0000259" key="6">
    <source>
        <dbReference type="Pfam" id="PF00347"/>
    </source>
</evidence>
<dbReference type="InterPro" id="IPR019907">
    <property type="entry name" value="Ribosomal_uL6_arc"/>
</dbReference>
<evidence type="ECO:0000256" key="5">
    <source>
        <dbReference type="HAMAP-Rule" id="MF_01365"/>
    </source>
</evidence>
<keyword evidence="4 5" id="KW-0687">Ribonucleoprotein</keyword>
<evidence type="ECO:0000313" key="7">
    <source>
        <dbReference type="EMBL" id="MUN28544.1"/>
    </source>
</evidence>
<protein>
    <recommendedName>
        <fullName evidence="5">Large ribosomal subunit protein uL6</fullName>
    </recommendedName>
</protein>
<keyword evidence="1 5" id="KW-0699">rRNA-binding</keyword>
<evidence type="ECO:0000313" key="8">
    <source>
        <dbReference type="Proteomes" id="UP000470772"/>
    </source>
</evidence>
<dbReference type="Gene3D" id="3.90.930.12">
    <property type="entry name" value="Ribosomal protein L6, alpha-beta domain"/>
    <property type="match status" value="2"/>
</dbReference>
<dbReference type="PIRSF" id="PIRSF002162">
    <property type="entry name" value="Ribosomal_L6"/>
    <property type="match status" value="1"/>
</dbReference>
<evidence type="ECO:0000256" key="4">
    <source>
        <dbReference type="ARBA" id="ARBA00023274"/>
    </source>
</evidence>
<dbReference type="NCBIfam" id="TIGR03653">
    <property type="entry name" value="uL6_arch"/>
    <property type="match status" value="1"/>
</dbReference>
<comment type="similarity">
    <text evidence="5">Belongs to the universal ribosomal protein uL6 family.</text>
</comment>
<dbReference type="PANTHER" id="PTHR11655:SF16">
    <property type="entry name" value="60S RIBOSOMAL PROTEIN L9"/>
    <property type="match status" value="1"/>
</dbReference>
<dbReference type="GO" id="GO:0003735">
    <property type="term" value="F:structural constituent of ribosome"/>
    <property type="evidence" value="ECO:0007669"/>
    <property type="project" value="UniProtKB-UniRule"/>
</dbReference>
<evidence type="ECO:0000256" key="2">
    <source>
        <dbReference type="ARBA" id="ARBA00022884"/>
    </source>
</evidence>
<dbReference type="PANTHER" id="PTHR11655">
    <property type="entry name" value="60S/50S RIBOSOMAL PROTEIN L6/L9"/>
    <property type="match status" value="1"/>
</dbReference>
<comment type="subunit">
    <text evidence="5">Part of the 50S ribosomal subunit.</text>
</comment>
<dbReference type="GO" id="GO:0019843">
    <property type="term" value="F:rRNA binding"/>
    <property type="evidence" value="ECO:0007669"/>
    <property type="project" value="UniProtKB-UniRule"/>
</dbReference>
<dbReference type="AlphaFoldDB" id="A0A6A9QIP7"/>
<dbReference type="EMBL" id="WGGD01000005">
    <property type="protein sequence ID" value="MUN28544.1"/>
    <property type="molecule type" value="Genomic_DNA"/>
</dbReference>
<proteinExistence type="inferred from homology"/>
<keyword evidence="8" id="KW-1185">Reference proteome</keyword>
<dbReference type="SUPFAM" id="SSF56053">
    <property type="entry name" value="Ribosomal protein L6"/>
    <property type="match status" value="2"/>
</dbReference>
<keyword evidence="3 5" id="KW-0689">Ribosomal protein</keyword>
<gene>
    <name evidence="5" type="primary">rpl6</name>
    <name evidence="7" type="ORF">GC250_03565</name>
</gene>
<sequence>MQSIVVKEEIEIPSGVEVKIDGKKITVNGKKGQIERDFSFAKEIEISLDANKVILMSTFLNRKEKALIYSVKRHILNMIEGVTKGYRYSLKIISTHFPMSVKVVGDEVQITNLIGEKDIRRVKIYPGVKVTVKGEDITVEGIDLEKVSHVAANIETQSKIRGFDKRVFSDGIFLYKKEVLS</sequence>
<feature type="domain" description="Large ribosomal subunit protein uL6 alpha-beta" evidence="6">
    <location>
        <begin position="12"/>
        <end position="85"/>
    </location>
</feature>
<reference evidence="7 8" key="1">
    <citation type="submission" date="2019-10" db="EMBL/GenBank/DDBJ databases">
        <title>Sequencing and Assembly of Multiple Reported Metal-Biooxidizing Members of the Extremely Thermoacidophilic Archaeal Family Sulfolobaceae.</title>
        <authorList>
            <person name="Counts J.A."/>
            <person name="Kelly R.M."/>
        </authorList>
    </citation>
    <scope>NUCLEOTIDE SEQUENCE [LARGE SCALE GENOMIC DNA]</scope>
    <source>
        <strain evidence="7 8">DSM 6482</strain>
    </source>
</reference>
<dbReference type="Proteomes" id="UP000470772">
    <property type="component" value="Unassembled WGS sequence"/>
</dbReference>
<dbReference type="NCBIfam" id="NF004037">
    <property type="entry name" value="PRK05518.1"/>
    <property type="match status" value="1"/>
</dbReference>
<dbReference type="OrthoDB" id="7144at2157"/>